<evidence type="ECO:0000256" key="11">
    <source>
        <dbReference type="ARBA" id="ARBA00047527"/>
    </source>
</evidence>
<name>A0A1G1YRH4_9BACT</name>
<keyword evidence="4 12" id="KW-0132">Cell division</keyword>
<keyword evidence="7 12" id="KW-0573">Peptidoglycan synthesis</keyword>
<evidence type="ECO:0000256" key="3">
    <source>
        <dbReference type="ARBA" id="ARBA00022490"/>
    </source>
</evidence>
<evidence type="ECO:0000256" key="6">
    <source>
        <dbReference type="ARBA" id="ARBA00022960"/>
    </source>
</evidence>
<dbReference type="GO" id="GO:0008360">
    <property type="term" value="P:regulation of cell shape"/>
    <property type="evidence" value="ECO:0007669"/>
    <property type="project" value="UniProtKB-KW"/>
</dbReference>
<keyword evidence="5 12" id="KW-0808">Transferase</keyword>
<dbReference type="GO" id="GO:0019277">
    <property type="term" value="P:UDP-N-acetylgalactosamine biosynthetic process"/>
    <property type="evidence" value="ECO:0007669"/>
    <property type="project" value="InterPro"/>
</dbReference>
<dbReference type="EMBL" id="MHIP01000022">
    <property type="protein sequence ID" value="OGY54931.1"/>
    <property type="molecule type" value="Genomic_DNA"/>
</dbReference>
<gene>
    <name evidence="12" type="primary">murA</name>
    <name evidence="14" type="ORF">A3A24_03335</name>
</gene>
<comment type="subcellular location">
    <subcellularLocation>
        <location evidence="1 12">Cytoplasm</location>
    </subcellularLocation>
</comment>
<keyword evidence="3 12" id="KW-0963">Cytoplasm</keyword>
<organism evidence="14 15">
    <name type="scientific">Candidatus Buchananbacteria bacterium RIFCSPLOWO2_01_FULL_46_12</name>
    <dbReference type="NCBI Taxonomy" id="1797546"/>
    <lineage>
        <taxon>Bacteria</taxon>
        <taxon>Candidatus Buchananiibacteriota</taxon>
    </lineage>
</organism>
<dbReference type="PANTHER" id="PTHR43783">
    <property type="entry name" value="UDP-N-ACETYLGLUCOSAMINE 1-CARBOXYVINYLTRANSFERASE"/>
    <property type="match status" value="1"/>
</dbReference>
<dbReference type="InterPro" id="IPR050068">
    <property type="entry name" value="MurA_subfamily"/>
</dbReference>
<dbReference type="AlphaFoldDB" id="A0A1G1YRH4"/>
<evidence type="ECO:0000313" key="14">
    <source>
        <dbReference type="EMBL" id="OGY54931.1"/>
    </source>
</evidence>
<dbReference type="GO" id="GO:0009252">
    <property type="term" value="P:peptidoglycan biosynthetic process"/>
    <property type="evidence" value="ECO:0007669"/>
    <property type="project" value="UniProtKB-UniRule"/>
</dbReference>
<evidence type="ECO:0000256" key="7">
    <source>
        <dbReference type="ARBA" id="ARBA00022984"/>
    </source>
</evidence>
<keyword evidence="12" id="KW-0670">Pyruvate</keyword>
<evidence type="ECO:0000259" key="13">
    <source>
        <dbReference type="Pfam" id="PF00275"/>
    </source>
</evidence>
<feature type="binding site" evidence="12">
    <location>
        <position position="338"/>
    </location>
    <ligand>
        <name>UDP-N-acetyl-alpha-D-glucosamine</name>
        <dbReference type="ChEBI" id="CHEBI:57705"/>
    </ligand>
</feature>
<dbReference type="InterPro" id="IPR013792">
    <property type="entry name" value="RNA3'P_cycl/enolpyr_Trfase_a/b"/>
</dbReference>
<dbReference type="HAMAP" id="MF_00111">
    <property type="entry name" value="MurA"/>
    <property type="match status" value="1"/>
</dbReference>
<protein>
    <recommendedName>
        <fullName evidence="12">UDP-N-acetylglucosamine 1-carboxyvinyltransferase</fullName>
        <ecNumber evidence="12">2.5.1.7</ecNumber>
    </recommendedName>
    <alternativeName>
        <fullName evidence="12">Enoylpyruvate transferase</fullName>
    </alternativeName>
    <alternativeName>
        <fullName evidence="12">UDP-N-acetylglucosamine enolpyruvyl transferase</fullName>
        <shortName evidence="12">EPT</shortName>
    </alternativeName>
</protein>
<dbReference type="PANTHER" id="PTHR43783:SF1">
    <property type="entry name" value="UDP-N-ACETYLGLUCOSAMINE 1-CARBOXYVINYLTRANSFERASE"/>
    <property type="match status" value="1"/>
</dbReference>
<evidence type="ECO:0000256" key="2">
    <source>
        <dbReference type="ARBA" id="ARBA00004752"/>
    </source>
</evidence>
<dbReference type="Proteomes" id="UP000176512">
    <property type="component" value="Unassembled WGS sequence"/>
</dbReference>
<evidence type="ECO:0000256" key="12">
    <source>
        <dbReference type="HAMAP-Rule" id="MF_00111"/>
    </source>
</evidence>
<evidence type="ECO:0000256" key="5">
    <source>
        <dbReference type="ARBA" id="ARBA00022679"/>
    </source>
</evidence>
<feature type="active site" description="Proton donor" evidence="12">
    <location>
        <position position="127"/>
    </location>
</feature>
<keyword evidence="6 12" id="KW-0133">Cell shape</keyword>
<dbReference type="InterPro" id="IPR005750">
    <property type="entry name" value="UDP_GlcNAc_COvinyl_MurA"/>
</dbReference>
<dbReference type="SUPFAM" id="SSF55205">
    <property type="entry name" value="EPT/RTPC-like"/>
    <property type="match status" value="1"/>
</dbReference>
<keyword evidence="9 12" id="KW-0961">Cell wall biogenesis/degradation</keyword>
<evidence type="ECO:0000313" key="15">
    <source>
        <dbReference type="Proteomes" id="UP000176512"/>
    </source>
</evidence>
<comment type="catalytic activity">
    <reaction evidence="11 12">
        <text>phosphoenolpyruvate + UDP-N-acetyl-alpha-D-glucosamine = UDP-N-acetyl-3-O-(1-carboxyvinyl)-alpha-D-glucosamine + phosphate</text>
        <dbReference type="Rhea" id="RHEA:18681"/>
        <dbReference type="ChEBI" id="CHEBI:43474"/>
        <dbReference type="ChEBI" id="CHEBI:57705"/>
        <dbReference type="ChEBI" id="CHEBI:58702"/>
        <dbReference type="ChEBI" id="CHEBI:68483"/>
        <dbReference type="EC" id="2.5.1.7"/>
    </reaction>
</comment>
<dbReference type="CDD" id="cd01555">
    <property type="entry name" value="UdpNAET"/>
    <property type="match status" value="1"/>
</dbReference>
<dbReference type="InterPro" id="IPR036968">
    <property type="entry name" value="Enolpyruvate_Tfrase_sf"/>
</dbReference>
<dbReference type="InterPro" id="IPR001986">
    <property type="entry name" value="Enolpyruvate_Tfrase_dom"/>
</dbReference>
<evidence type="ECO:0000256" key="10">
    <source>
        <dbReference type="ARBA" id="ARBA00038367"/>
    </source>
</evidence>
<comment type="caution">
    <text evidence="14">The sequence shown here is derived from an EMBL/GenBank/DDBJ whole genome shotgun (WGS) entry which is preliminary data.</text>
</comment>
<dbReference type="UniPathway" id="UPA00219"/>
<dbReference type="GO" id="GO:0008760">
    <property type="term" value="F:UDP-N-acetylglucosamine 1-carboxyvinyltransferase activity"/>
    <property type="evidence" value="ECO:0007669"/>
    <property type="project" value="UniProtKB-UniRule"/>
</dbReference>
<dbReference type="EC" id="2.5.1.7" evidence="12"/>
<dbReference type="GO" id="GO:0051301">
    <property type="term" value="P:cell division"/>
    <property type="evidence" value="ECO:0007669"/>
    <property type="project" value="UniProtKB-KW"/>
</dbReference>
<dbReference type="Gene3D" id="3.65.10.10">
    <property type="entry name" value="Enolpyruvate transferase domain"/>
    <property type="match status" value="2"/>
</dbReference>
<dbReference type="GO" id="GO:0071555">
    <property type="term" value="P:cell wall organization"/>
    <property type="evidence" value="ECO:0007669"/>
    <property type="project" value="UniProtKB-KW"/>
</dbReference>
<dbReference type="NCBIfam" id="NF006873">
    <property type="entry name" value="PRK09369.1"/>
    <property type="match status" value="1"/>
</dbReference>
<dbReference type="Pfam" id="PF00275">
    <property type="entry name" value="EPSP_synthase"/>
    <property type="match status" value="1"/>
</dbReference>
<feature type="binding site" evidence="12">
    <location>
        <position position="316"/>
    </location>
    <ligand>
        <name>UDP-N-acetyl-alpha-D-glucosamine</name>
        <dbReference type="ChEBI" id="CHEBI:57705"/>
    </ligand>
</feature>
<feature type="modified residue" description="2-(S-cysteinyl)pyruvic acid O-phosphothioketal" evidence="12">
    <location>
        <position position="127"/>
    </location>
</feature>
<keyword evidence="8 12" id="KW-0131">Cell cycle</keyword>
<feature type="binding site" evidence="12">
    <location>
        <begin position="30"/>
        <end position="31"/>
    </location>
    <ligand>
        <name>phosphoenolpyruvate</name>
        <dbReference type="ChEBI" id="CHEBI:58702"/>
    </ligand>
</feature>
<feature type="binding site" evidence="12">
    <location>
        <position position="103"/>
    </location>
    <ligand>
        <name>UDP-N-acetyl-alpha-D-glucosamine</name>
        <dbReference type="ChEBI" id="CHEBI:57705"/>
    </ligand>
</feature>
<evidence type="ECO:0000256" key="8">
    <source>
        <dbReference type="ARBA" id="ARBA00023306"/>
    </source>
</evidence>
<comment type="pathway">
    <text evidence="2 12">Cell wall biogenesis; peptidoglycan biosynthesis.</text>
</comment>
<dbReference type="GO" id="GO:0005737">
    <property type="term" value="C:cytoplasm"/>
    <property type="evidence" value="ECO:0007669"/>
    <property type="project" value="UniProtKB-SubCell"/>
</dbReference>
<sequence>MSEIEKSETNILNVEGRHPLEGEVFVHGAKNTLPKNMVAALLTPDTCTINNVAGIVDVDIVRDMIVAFGGNVKFTGSHSVHINAQTLAQAPLEQVEAFSGRSRIPILTCGPMLARTGHVIVPALGGCQIGDRPVDFHIEALKALGARVEVHETHIEMFVDRLRGTKIRLPYPSVGATEQVLLASVLADGITELSNAAIEPEIMDLIAVLQKMGAIISVDTHRVITVHGVEKLSGFKHRALPDRLETASWACLAAATNGRILVRGAEQMIMMTFLNAFRQAGGAFDVRENGIEFWRAGKTLQAMALETDVHPGFMTDWQQPFAVMLTQAEGLSVMHETVYEGRFGYVEALKSMGARIQLYQRCLGQISCRFANRNAFHSAVIAGPTVLRGAEIHIPDLRGGFSYIIAALVAEGTSKLSNVRIIRRGYEDIFGKLRALKANIQEE</sequence>
<accession>A0A1G1YRH4</accession>
<dbReference type="NCBIfam" id="TIGR01072">
    <property type="entry name" value="murA"/>
    <property type="match status" value="1"/>
</dbReference>
<evidence type="ECO:0000256" key="9">
    <source>
        <dbReference type="ARBA" id="ARBA00023316"/>
    </source>
</evidence>
<evidence type="ECO:0000256" key="1">
    <source>
        <dbReference type="ARBA" id="ARBA00004496"/>
    </source>
</evidence>
<proteinExistence type="inferred from homology"/>
<comment type="similarity">
    <text evidence="10 12">Belongs to the EPSP synthase family. MurA subfamily.</text>
</comment>
<reference evidence="14 15" key="1">
    <citation type="journal article" date="2016" name="Nat. Commun.">
        <title>Thousands of microbial genomes shed light on interconnected biogeochemical processes in an aquifer system.</title>
        <authorList>
            <person name="Anantharaman K."/>
            <person name="Brown C.T."/>
            <person name="Hug L.A."/>
            <person name="Sharon I."/>
            <person name="Castelle C.J."/>
            <person name="Probst A.J."/>
            <person name="Thomas B.C."/>
            <person name="Singh A."/>
            <person name="Wilkins M.J."/>
            <person name="Karaoz U."/>
            <person name="Brodie E.L."/>
            <person name="Williams K.H."/>
            <person name="Hubbard S.S."/>
            <person name="Banfield J.F."/>
        </authorList>
    </citation>
    <scope>NUCLEOTIDE SEQUENCE [LARGE SCALE GENOMIC DNA]</scope>
</reference>
<comment type="function">
    <text evidence="12">Cell wall formation. Adds enolpyruvyl to UDP-N-acetylglucosamine.</text>
</comment>
<feature type="domain" description="Enolpyruvate transferase" evidence="13">
    <location>
        <begin position="14"/>
        <end position="433"/>
    </location>
</feature>
<evidence type="ECO:0000256" key="4">
    <source>
        <dbReference type="ARBA" id="ARBA00022618"/>
    </source>
</evidence>
<comment type="caution">
    <text evidence="12">Lacks conserved residue(s) required for the propagation of feature annotation.</text>
</comment>